<dbReference type="CDD" id="cd01844">
    <property type="entry name" value="SGNH_hydrolase_like_6"/>
    <property type="match status" value="1"/>
</dbReference>
<reference evidence="3" key="1">
    <citation type="submission" date="2018-06" db="EMBL/GenBank/DDBJ databases">
        <authorList>
            <person name="Zhirakovskaya E."/>
        </authorList>
    </citation>
    <scope>NUCLEOTIDE SEQUENCE</scope>
</reference>
<dbReference type="PANTHER" id="PTHR30383:SF29">
    <property type="entry name" value="SGNH HYDROLASE-TYPE ESTERASE DOMAIN-CONTAINING PROTEIN"/>
    <property type="match status" value="1"/>
</dbReference>
<proteinExistence type="predicted"/>
<sequence>MSKQFLSNIILSSVFVFALLCSLQTIEAKEGKGTKATLKKSLAPSKAKRDEKNNLLWYNSRDLTIEGQGWKKTEAPFDRLPAKAKKLVRKAVWDLSRHSAGICVRFVTDATSFNARWTLRSRNLAMPHMAATGVSGLDLYVKTEKGKWRWLSIGRPKKQKTSTLLISGIPAGTREYMLYLPLYNGVTSVEIGIPVGKKIAPASVRKKPIVFYGTSITHGCCASRTGMAHPSIIGRRFDMPIINLGFSGNGRMEAEVAKLMTEIDASVYVIDCLPNINSTLVKKRTEPLVKILRKAHPNTPILLVEDRNYANSFLVTSKRKRNQKRQKELKKAFDNLIKAGDKNLYYLEAEKLLSDDGDGTVDSSHPTDYGFVTHANAFEKVLKTILK</sequence>
<feature type="domain" description="SGNH hydrolase-type esterase" evidence="1">
    <location>
        <begin position="206"/>
        <end position="383"/>
    </location>
</feature>
<dbReference type="Gene3D" id="3.40.50.1110">
    <property type="entry name" value="SGNH hydrolase"/>
    <property type="match status" value="1"/>
</dbReference>
<dbReference type="PANTHER" id="PTHR30383">
    <property type="entry name" value="THIOESTERASE 1/PROTEASE 1/LYSOPHOSPHOLIPASE L1"/>
    <property type="match status" value="1"/>
</dbReference>
<feature type="domain" description="SGNH hydrolase-type esterase N-terminal" evidence="2">
    <location>
        <begin position="57"/>
        <end position="199"/>
    </location>
</feature>
<keyword evidence="3" id="KW-0378">Hydrolase</keyword>
<protein>
    <submittedName>
        <fullName evidence="3">Platelet-activating factor acetylhydrolase IB gamma subunit</fullName>
        <ecNumber evidence="3">3.1.1.47</ecNumber>
    </submittedName>
</protein>
<evidence type="ECO:0000259" key="2">
    <source>
        <dbReference type="Pfam" id="PF14607"/>
    </source>
</evidence>
<dbReference type="InterPro" id="IPR013830">
    <property type="entry name" value="SGNH_hydro"/>
</dbReference>
<dbReference type="InterPro" id="IPR036514">
    <property type="entry name" value="SGNH_hydro_sf"/>
</dbReference>
<evidence type="ECO:0000259" key="1">
    <source>
        <dbReference type="Pfam" id="PF14606"/>
    </source>
</evidence>
<evidence type="ECO:0000313" key="3">
    <source>
        <dbReference type="EMBL" id="VAX38342.1"/>
    </source>
</evidence>
<dbReference type="Pfam" id="PF14606">
    <property type="entry name" value="Lipase_GDSL_3"/>
    <property type="match status" value="1"/>
</dbReference>
<dbReference type="Gene3D" id="2.60.120.260">
    <property type="entry name" value="Galactose-binding domain-like"/>
    <property type="match status" value="1"/>
</dbReference>
<accession>A0A3B1DC45</accession>
<dbReference type="SUPFAM" id="SSF52266">
    <property type="entry name" value="SGNH hydrolase"/>
    <property type="match status" value="1"/>
</dbReference>
<dbReference type="EC" id="3.1.1.47" evidence="3"/>
<dbReference type="InterPro" id="IPR032740">
    <property type="entry name" value="GxDLY"/>
</dbReference>
<organism evidence="3">
    <name type="scientific">hydrothermal vent metagenome</name>
    <dbReference type="NCBI Taxonomy" id="652676"/>
    <lineage>
        <taxon>unclassified sequences</taxon>
        <taxon>metagenomes</taxon>
        <taxon>ecological metagenomes</taxon>
    </lineage>
</organism>
<dbReference type="Pfam" id="PF14607">
    <property type="entry name" value="GxDLY"/>
    <property type="match status" value="1"/>
</dbReference>
<gene>
    <name evidence="3" type="ORF">MNBD_PLANCTO02-1668</name>
</gene>
<name>A0A3B1DC45_9ZZZZ</name>
<dbReference type="GO" id="GO:0003847">
    <property type="term" value="F:1-alkyl-2-acetylglycerophosphocholine esterase activity"/>
    <property type="evidence" value="ECO:0007669"/>
    <property type="project" value="UniProtKB-EC"/>
</dbReference>
<dbReference type="AlphaFoldDB" id="A0A3B1DC45"/>
<dbReference type="InterPro" id="IPR051532">
    <property type="entry name" value="Ester_Hydrolysis_Enzymes"/>
</dbReference>
<dbReference type="EMBL" id="UOGL01000182">
    <property type="protein sequence ID" value="VAX38342.1"/>
    <property type="molecule type" value="Genomic_DNA"/>
</dbReference>